<feature type="transmembrane region" description="Helical" evidence="1">
    <location>
        <begin position="6"/>
        <end position="31"/>
    </location>
</feature>
<protein>
    <submittedName>
        <fullName evidence="2">Uncharacterized protein</fullName>
    </submittedName>
</protein>
<dbReference type="HOGENOM" id="CLU_3328134_0_0_10"/>
<organism evidence="2 3">
    <name type="scientific">Fibrella aestuarina BUZ 2</name>
    <dbReference type="NCBI Taxonomy" id="1166018"/>
    <lineage>
        <taxon>Bacteria</taxon>
        <taxon>Pseudomonadati</taxon>
        <taxon>Bacteroidota</taxon>
        <taxon>Cytophagia</taxon>
        <taxon>Cytophagales</taxon>
        <taxon>Spirosomataceae</taxon>
        <taxon>Fibrella</taxon>
    </lineage>
</organism>
<keyword evidence="1" id="KW-0472">Membrane</keyword>
<evidence type="ECO:0000256" key="1">
    <source>
        <dbReference type="SAM" id="Phobius"/>
    </source>
</evidence>
<dbReference type="AlphaFoldDB" id="I0K6E0"/>
<keyword evidence="1" id="KW-0812">Transmembrane</keyword>
<dbReference type="EMBL" id="HE796683">
    <property type="protein sequence ID" value="CCG99693.1"/>
    <property type="molecule type" value="Genomic_DNA"/>
</dbReference>
<evidence type="ECO:0000313" key="3">
    <source>
        <dbReference type="Proteomes" id="UP000011058"/>
    </source>
</evidence>
<accession>I0K6E0</accession>
<sequence>MHYLPYLFMVLYGLAYLVGMTLGILGILALLKYLRKAP</sequence>
<evidence type="ECO:0000313" key="2">
    <source>
        <dbReference type="EMBL" id="CCG99693.1"/>
    </source>
</evidence>
<dbReference type="KEGG" id="fae:FAES_1683"/>
<keyword evidence="3" id="KW-1185">Reference proteome</keyword>
<gene>
    <name evidence="2" type="ORF">FAES_1683</name>
</gene>
<dbReference type="Proteomes" id="UP000011058">
    <property type="component" value="Chromosome"/>
</dbReference>
<name>I0K6E0_9BACT</name>
<reference evidence="2 3" key="1">
    <citation type="journal article" date="2012" name="J. Bacteriol.">
        <title>Genome Sequence of Fibrella aestuarina BUZ 2T, a Filamentous Marine Bacterium.</title>
        <authorList>
            <person name="Filippini M."/>
            <person name="Qi W."/>
            <person name="Blom J."/>
            <person name="Goesmann A."/>
            <person name="Smits T.H."/>
            <person name="Bagheri H.C."/>
        </authorList>
    </citation>
    <scope>NUCLEOTIDE SEQUENCE [LARGE SCALE GENOMIC DNA]</scope>
    <source>
        <strain evidence="3">BUZ 2T</strain>
    </source>
</reference>
<proteinExistence type="predicted"/>
<dbReference type="STRING" id="1166018.FAES_1683"/>
<keyword evidence="1" id="KW-1133">Transmembrane helix</keyword>